<sequence>MTSSSPNNRVSSPGSSNDDTEQNQTPPPLQMPPEIRIFQQQNCPENNNLMSEQNYQTEYQTPTLNSKKSFCIDALLARNHNDSESDLENKRSYDQFRNNNYKDNIISRDLNGSPDDQMSSENIRSRSDSPVSSTRSSPPISPGCEEQNQLPEGFIQDESFKRPIPPDMRHPGFPPQFYNMYQPQLLLPNNSAFHRPDGSGKSISMPGFVPHLSNLELIRQAGIFYPRITDLTDASFRSNPKW</sequence>
<dbReference type="EMBL" id="CVRI01000043">
    <property type="protein sequence ID" value="CRK96084.1"/>
    <property type="molecule type" value="Genomic_DNA"/>
</dbReference>
<evidence type="ECO:0000313" key="2">
    <source>
        <dbReference type="EMBL" id="CRK96084.1"/>
    </source>
</evidence>
<name>A0A1J1I949_9DIPT</name>
<feature type="compositionally biased region" description="Basic and acidic residues" evidence="1">
    <location>
        <begin position="82"/>
        <end position="94"/>
    </location>
</feature>
<protein>
    <submittedName>
        <fullName evidence="2">CLUMA_CG009520, isoform A</fullName>
    </submittedName>
</protein>
<accession>A0A1J1I949</accession>
<reference evidence="2 3" key="1">
    <citation type="submission" date="2015-04" db="EMBL/GenBank/DDBJ databases">
        <authorList>
            <person name="Syromyatnikov M.Y."/>
            <person name="Popov V.N."/>
        </authorList>
    </citation>
    <scope>NUCLEOTIDE SEQUENCE [LARGE SCALE GENOMIC DNA]</scope>
</reference>
<gene>
    <name evidence="2" type="ORF">CLUMA_CG009520</name>
</gene>
<feature type="compositionally biased region" description="Polar residues" evidence="1">
    <location>
        <begin position="1"/>
        <end position="17"/>
    </location>
</feature>
<dbReference type="AlphaFoldDB" id="A0A1J1I949"/>
<dbReference type="OrthoDB" id="6159439at2759"/>
<dbReference type="STRING" id="568069.A0A1J1I949"/>
<dbReference type="Proteomes" id="UP000183832">
    <property type="component" value="Unassembled WGS sequence"/>
</dbReference>
<organism evidence="2 3">
    <name type="scientific">Clunio marinus</name>
    <dbReference type="NCBI Taxonomy" id="568069"/>
    <lineage>
        <taxon>Eukaryota</taxon>
        <taxon>Metazoa</taxon>
        <taxon>Ecdysozoa</taxon>
        <taxon>Arthropoda</taxon>
        <taxon>Hexapoda</taxon>
        <taxon>Insecta</taxon>
        <taxon>Pterygota</taxon>
        <taxon>Neoptera</taxon>
        <taxon>Endopterygota</taxon>
        <taxon>Diptera</taxon>
        <taxon>Nematocera</taxon>
        <taxon>Chironomoidea</taxon>
        <taxon>Chironomidae</taxon>
        <taxon>Clunio</taxon>
    </lineage>
</organism>
<feature type="region of interest" description="Disordered" evidence="1">
    <location>
        <begin position="82"/>
        <end position="148"/>
    </location>
</feature>
<feature type="region of interest" description="Disordered" evidence="1">
    <location>
        <begin position="1"/>
        <end position="63"/>
    </location>
</feature>
<evidence type="ECO:0000256" key="1">
    <source>
        <dbReference type="SAM" id="MobiDB-lite"/>
    </source>
</evidence>
<feature type="compositionally biased region" description="Low complexity" evidence="1">
    <location>
        <begin position="128"/>
        <end position="138"/>
    </location>
</feature>
<proteinExistence type="predicted"/>
<keyword evidence="3" id="KW-1185">Reference proteome</keyword>
<feature type="compositionally biased region" description="Polar residues" evidence="1">
    <location>
        <begin position="38"/>
        <end position="63"/>
    </location>
</feature>
<evidence type="ECO:0000313" key="3">
    <source>
        <dbReference type="Proteomes" id="UP000183832"/>
    </source>
</evidence>